<evidence type="ECO:0000313" key="3">
    <source>
        <dbReference type="Proteomes" id="UP000245590"/>
    </source>
</evidence>
<feature type="region of interest" description="Disordered" evidence="1">
    <location>
        <begin position="85"/>
        <end position="109"/>
    </location>
</feature>
<dbReference type="Proteomes" id="UP000245590">
    <property type="component" value="Unassembled WGS sequence"/>
</dbReference>
<dbReference type="AlphaFoldDB" id="A0A2U2RJN3"/>
<name>A0A2U2RJN3_9MICO</name>
<proteinExistence type="predicted"/>
<evidence type="ECO:0000313" key="2">
    <source>
        <dbReference type="EMBL" id="PWH05994.1"/>
    </source>
</evidence>
<sequence>MILGLFLVLLIAAVSVAIGALGRVVLGLLFPAPAPGPDDDPRWVRPGEGARIGRARTPGEAFERGSTSIARTLRPDATVPVARLAQSPESRRVEGAEGPDRPATTGPVGTAVDRIAVRF</sequence>
<dbReference type="EMBL" id="QFKX01000003">
    <property type="protein sequence ID" value="PWH05994.1"/>
    <property type="molecule type" value="Genomic_DNA"/>
</dbReference>
<accession>A0A2U2RJN3</accession>
<organism evidence="2 3">
    <name type="scientific">Brachybacterium endophyticum</name>
    <dbReference type="NCBI Taxonomy" id="2182385"/>
    <lineage>
        <taxon>Bacteria</taxon>
        <taxon>Bacillati</taxon>
        <taxon>Actinomycetota</taxon>
        <taxon>Actinomycetes</taxon>
        <taxon>Micrococcales</taxon>
        <taxon>Dermabacteraceae</taxon>
        <taxon>Brachybacterium</taxon>
    </lineage>
</organism>
<gene>
    <name evidence="2" type="ORF">DEO23_09220</name>
</gene>
<comment type="caution">
    <text evidence="2">The sequence shown here is derived from an EMBL/GenBank/DDBJ whole genome shotgun (WGS) entry which is preliminary data.</text>
</comment>
<reference evidence="2 3" key="1">
    <citation type="submission" date="2018-05" db="EMBL/GenBank/DDBJ databases">
        <title>Brachybacterium sp. M1HQ-2T, whole genome shotgun sequence.</title>
        <authorList>
            <person name="Tuo L."/>
        </authorList>
    </citation>
    <scope>NUCLEOTIDE SEQUENCE [LARGE SCALE GENOMIC DNA]</scope>
    <source>
        <strain evidence="2 3">M1HQ-2</strain>
    </source>
</reference>
<keyword evidence="3" id="KW-1185">Reference proteome</keyword>
<protein>
    <submittedName>
        <fullName evidence="2">Uncharacterized protein</fullName>
    </submittedName>
</protein>
<feature type="compositionally biased region" description="Basic and acidic residues" evidence="1">
    <location>
        <begin position="89"/>
        <end position="100"/>
    </location>
</feature>
<evidence type="ECO:0000256" key="1">
    <source>
        <dbReference type="SAM" id="MobiDB-lite"/>
    </source>
</evidence>